<evidence type="ECO:0000313" key="2">
    <source>
        <dbReference type="EMBL" id="EPB87963.1"/>
    </source>
</evidence>
<dbReference type="EMBL" id="KE123959">
    <property type="protein sequence ID" value="EPB87963.1"/>
    <property type="molecule type" value="Genomic_DNA"/>
</dbReference>
<accession>S2JYU6</accession>
<dbReference type="InParanoid" id="S2JYU6"/>
<dbReference type="Proteomes" id="UP000014254">
    <property type="component" value="Unassembled WGS sequence"/>
</dbReference>
<feature type="region of interest" description="Disordered" evidence="1">
    <location>
        <begin position="30"/>
        <end position="84"/>
    </location>
</feature>
<gene>
    <name evidence="2" type="ORF">HMPREF1544_05254</name>
</gene>
<feature type="compositionally biased region" description="Low complexity" evidence="1">
    <location>
        <begin position="38"/>
        <end position="52"/>
    </location>
</feature>
<feature type="region of interest" description="Disordered" evidence="1">
    <location>
        <begin position="102"/>
        <end position="126"/>
    </location>
</feature>
<evidence type="ECO:0000256" key="1">
    <source>
        <dbReference type="SAM" id="MobiDB-lite"/>
    </source>
</evidence>
<organism evidence="2 3">
    <name type="scientific">Mucor circinelloides f. circinelloides (strain 1006PhL)</name>
    <name type="common">Mucormycosis agent</name>
    <name type="synonym">Calyptromyces circinelloides</name>
    <dbReference type="NCBI Taxonomy" id="1220926"/>
    <lineage>
        <taxon>Eukaryota</taxon>
        <taxon>Fungi</taxon>
        <taxon>Fungi incertae sedis</taxon>
        <taxon>Mucoromycota</taxon>
        <taxon>Mucoromycotina</taxon>
        <taxon>Mucoromycetes</taxon>
        <taxon>Mucorales</taxon>
        <taxon>Mucorineae</taxon>
        <taxon>Mucoraceae</taxon>
        <taxon>Mucor</taxon>
    </lineage>
</organism>
<proteinExistence type="predicted"/>
<sequence length="126" mass="13247">MILFALSTSLPSLKKKRDIPNISIAKYTGVKTTDARLSGKPSSVKSSSAKPAGTEHQDTRPSGKPLATTAHPSGKLSKVPGKYFKGKRDYESETGRYFVFSADASSVTPRGTPSGTLVPSSGFPSA</sequence>
<evidence type="ECO:0000313" key="3">
    <source>
        <dbReference type="Proteomes" id="UP000014254"/>
    </source>
</evidence>
<dbReference type="OrthoDB" id="10294608at2759"/>
<dbReference type="VEuPathDB" id="FungiDB:HMPREF1544_05254"/>
<dbReference type="AlphaFoldDB" id="S2JYU6"/>
<name>S2JYU6_MUCC1</name>
<protein>
    <submittedName>
        <fullName evidence="2">Uncharacterized protein</fullName>
    </submittedName>
</protein>
<feature type="compositionally biased region" description="Polar residues" evidence="1">
    <location>
        <begin position="103"/>
        <end position="126"/>
    </location>
</feature>
<reference evidence="3" key="1">
    <citation type="submission" date="2013-05" db="EMBL/GenBank/DDBJ databases">
        <title>The Genome sequence of Mucor circinelloides f. circinelloides 1006PhL.</title>
        <authorList>
            <consortium name="The Broad Institute Genomics Platform"/>
            <person name="Cuomo C."/>
            <person name="Earl A."/>
            <person name="Findley K."/>
            <person name="Lee S.C."/>
            <person name="Walker B."/>
            <person name="Young S."/>
            <person name="Zeng Q."/>
            <person name="Gargeya S."/>
            <person name="Fitzgerald M."/>
            <person name="Haas B."/>
            <person name="Abouelleil A."/>
            <person name="Allen A.W."/>
            <person name="Alvarado L."/>
            <person name="Arachchi H.M."/>
            <person name="Berlin A.M."/>
            <person name="Chapman S.B."/>
            <person name="Gainer-Dewar J."/>
            <person name="Goldberg J."/>
            <person name="Griggs A."/>
            <person name="Gujja S."/>
            <person name="Hansen M."/>
            <person name="Howarth C."/>
            <person name="Imamovic A."/>
            <person name="Ireland A."/>
            <person name="Larimer J."/>
            <person name="McCowan C."/>
            <person name="Murphy C."/>
            <person name="Pearson M."/>
            <person name="Poon T.W."/>
            <person name="Priest M."/>
            <person name="Roberts A."/>
            <person name="Saif S."/>
            <person name="Shea T."/>
            <person name="Sisk P."/>
            <person name="Sykes S."/>
            <person name="Wortman J."/>
            <person name="Nusbaum C."/>
            <person name="Birren B."/>
        </authorList>
    </citation>
    <scope>NUCLEOTIDE SEQUENCE [LARGE SCALE GENOMIC DNA]</scope>
    <source>
        <strain evidence="3">1006PhL</strain>
    </source>
</reference>
<keyword evidence="3" id="KW-1185">Reference proteome</keyword>